<dbReference type="InterPro" id="IPR036388">
    <property type="entry name" value="WH-like_DNA-bd_sf"/>
</dbReference>
<dbReference type="InterPro" id="IPR036397">
    <property type="entry name" value="RNaseH_sf"/>
</dbReference>
<gene>
    <name evidence="2" type="ORF">GCM10017557_25710</name>
</gene>
<dbReference type="NCBIfam" id="NF033545">
    <property type="entry name" value="transpos_IS630"/>
    <property type="match status" value="1"/>
</dbReference>
<dbReference type="InterPro" id="IPR052702">
    <property type="entry name" value="MscS-like_channel"/>
</dbReference>
<dbReference type="GO" id="GO:0003676">
    <property type="term" value="F:nucleic acid binding"/>
    <property type="evidence" value="ECO:0007669"/>
    <property type="project" value="InterPro"/>
</dbReference>
<dbReference type="RefSeq" id="WP_190850221.1">
    <property type="nucleotide sequence ID" value="NZ_AP023440.1"/>
</dbReference>
<dbReference type="Pfam" id="PF13565">
    <property type="entry name" value="HTH_32"/>
    <property type="match status" value="1"/>
</dbReference>
<dbReference type="Gene3D" id="3.30.420.10">
    <property type="entry name" value="Ribonuclease H-like superfamily/Ribonuclease H"/>
    <property type="match status" value="1"/>
</dbReference>
<dbReference type="Gene3D" id="1.10.10.10">
    <property type="entry name" value="Winged helix-like DNA-binding domain superfamily/Winged helix DNA-binding domain"/>
    <property type="match status" value="1"/>
</dbReference>
<dbReference type="Proteomes" id="UP000516444">
    <property type="component" value="Chromosome"/>
</dbReference>
<dbReference type="SUPFAM" id="SSF53098">
    <property type="entry name" value="Ribonuclease H-like"/>
    <property type="match status" value="1"/>
</dbReference>
<sequence>MPGPKPLPLELSDHERRVLRGWLRKQTASQALVLRSRIVLACAEGLPNAQVADDLGVSRETVRKWRSRFAADRLEGLVDRPRPGAPRKITDEQVEALVATTLGQAPPTGDSHWSTRSMAGAAGMSQSAVSRIWRAFGLKPHIVETWKLSTDPQFVTKVRDVVGIYLSPPENALVLAVDEKSQIQALDRTQPVLPMAPTTPAKMTHDYVRHGTTSLFAALDIASGSVIAQRYRRHRHQEFLRFLKVIDAAVPKNLELHLILDNYATHKTEPVKKWLLRHPRFHLHFTPTSASWLNLVERWFAELTCRRLRRSAHRSVIELERDIRGWINEWNKNPRPFVWTKTADDILDTLAAYCTRINDSGH</sequence>
<dbReference type="PANTHER" id="PTHR30347:SF1">
    <property type="entry name" value="MECHANOSENSITIVE CHANNEL MSCK"/>
    <property type="match status" value="1"/>
</dbReference>
<keyword evidence="3" id="KW-1185">Reference proteome</keyword>
<dbReference type="PANTHER" id="PTHR30347">
    <property type="entry name" value="POTASSIUM CHANNEL RELATED"/>
    <property type="match status" value="1"/>
</dbReference>
<protein>
    <submittedName>
        <fullName evidence="2">IS630 family transposase</fullName>
    </submittedName>
</protein>
<feature type="domain" description="Tc1-like transposase DDE" evidence="1">
    <location>
        <begin position="181"/>
        <end position="319"/>
    </location>
</feature>
<dbReference type="InterPro" id="IPR047655">
    <property type="entry name" value="Transpos_IS630-like"/>
</dbReference>
<dbReference type="InterPro" id="IPR038717">
    <property type="entry name" value="Tc1-like_DDE_dom"/>
</dbReference>
<dbReference type="InterPro" id="IPR009057">
    <property type="entry name" value="Homeodomain-like_sf"/>
</dbReference>
<dbReference type="InterPro" id="IPR012337">
    <property type="entry name" value="RNaseH-like_sf"/>
</dbReference>
<proteinExistence type="predicted"/>
<dbReference type="Pfam" id="PF13358">
    <property type="entry name" value="DDE_3"/>
    <property type="match status" value="1"/>
</dbReference>
<accession>A0A7G1NYI6</accession>
<dbReference type="EMBL" id="AP023440">
    <property type="protein sequence ID" value="BCL27712.1"/>
    <property type="molecule type" value="Genomic_DNA"/>
</dbReference>
<dbReference type="KEGG" id="sgm:GCM10017557_25710"/>
<reference evidence="2 3" key="1">
    <citation type="journal article" date="2014" name="Int. J. Syst. Evol. Microbiol.">
        <title>Complete genome sequence of Corynebacterium casei LMG S-19264T (=DSM 44701T), isolated from a smear-ripened cheese.</title>
        <authorList>
            <consortium name="US DOE Joint Genome Institute (JGI-PGF)"/>
            <person name="Walter F."/>
            <person name="Albersmeier A."/>
            <person name="Kalinowski J."/>
            <person name="Ruckert C."/>
        </authorList>
    </citation>
    <scope>NUCLEOTIDE SEQUENCE [LARGE SCALE GENOMIC DNA]</scope>
    <source>
        <strain evidence="2 3">JCM 4677</strain>
    </source>
</reference>
<organism evidence="2 3">
    <name type="scientific">Streptomyces aurantiacus</name>
    <dbReference type="NCBI Taxonomy" id="47760"/>
    <lineage>
        <taxon>Bacteria</taxon>
        <taxon>Bacillati</taxon>
        <taxon>Actinomycetota</taxon>
        <taxon>Actinomycetes</taxon>
        <taxon>Kitasatosporales</taxon>
        <taxon>Streptomycetaceae</taxon>
        <taxon>Streptomyces</taxon>
        <taxon>Streptomyces aurantiacus group</taxon>
    </lineage>
</organism>
<evidence type="ECO:0000259" key="1">
    <source>
        <dbReference type="Pfam" id="PF13358"/>
    </source>
</evidence>
<evidence type="ECO:0000313" key="2">
    <source>
        <dbReference type="EMBL" id="BCL27712.1"/>
    </source>
</evidence>
<evidence type="ECO:0000313" key="3">
    <source>
        <dbReference type="Proteomes" id="UP000516444"/>
    </source>
</evidence>
<dbReference type="AlphaFoldDB" id="A0A7G1NYI6"/>
<dbReference type="SUPFAM" id="SSF46689">
    <property type="entry name" value="Homeodomain-like"/>
    <property type="match status" value="1"/>
</dbReference>
<name>A0A7G1NYI6_9ACTN</name>